<feature type="chain" id="PRO_5046544484" evidence="2">
    <location>
        <begin position="22"/>
        <end position="215"/>
    </location>
</feature>
<reference evidence="3 4" key="1">
    <citation type="submission" date="2021-06" db="EMBL/GenBank/DDBJ databases">
        <title>Rheinheimera indica sp. nov., isolated from deep-sea sediment.</title>
        <authorList>
            <person name="Wang Z."/>
            <person name="Zhang X.-Y."/>
        </authorList>
    </citation>
    <scope>NUCLEOTIDE SEQUENCE [LARGE SCALE GENOMIC DNA]</scope>
    <source>
        <strain evidence="3 4">SM2107</strain>
    </source>
</reference>
<evidence type="ECO:0000256" key="1">
    <source>
        <dbReference type="SAM" id="Phobius"/>
    </source>
</evidence>
<evidence type="ECO:0000313" key="4">
    <source>
        <dbReference type="Proteomes" id="UP000704611"/>
    </source>
</evidence>
<gene>
    <name evidence="3" type="ORF">KQY15_08055</name>
</gene>
<organism evidence="3 4">
    <name type="scientific">Arsukibacterium indicum</name>
    <dbReference type="NCBI Taxonomy" id="2848612"/>
    <lineage>
        <taxon>Bacteria</taxon>
        <taxon>Pseudomonadati</taxon>
        <taxon>Pseudomonadota</taxon>
        <taxon>Gammaproteobacteria</taxon>
        <taxon>Chromatiales</taxon>
        <taxon>Chromatiaceae</taxon>
        <taxon>Arsukibacterium</taxon>
    </lineage>
</organism>
<protein>
    <submittedName>
        <fullName evidence="3">Choice-of-anchor H family protein</fullName>
    </submittedName>
</protein>
<keyword evidence="1" id="KW-0472">Membrane</keyword>
<dbReference type="Proteomes" id="UP000704611">
    <property type="component" value="Unassembled WGS sequence"/>
</dbReference>
<keyword evidence="4" id="KW-1185">Reference proteome</keyword>
<keyword evidence="1" id="KW-0812">Transmembrane</keyword>
<dbReference type="NCBIfam" id="TIGR03501">
    <property type="entry name" value="GlyGly_CTERM"/>
    <property type="match status" value="1"/>
</dbReference>
<feature type="transmembrane region" description="Helical" evidence="1">
    <location>
        <begin position="191"/>
        <end position="209"/>
    </location>
</feature>
<accession>A0ABS6MJP6</accession>
<dbReference type="EMBL" id="JAHRID010000003">
    <property type="protein sequence ID" value="MBV2129042.1"/>
    <property type="molecule type" value="Genomic_DNA"/>
</dbReference>
<evidence type="ECO:0000256" key="2">
    <source>
        <dbReference type="SAM" id="SignalP"/>
    </source>
</evidence>
<dbReference type="RefSeq" id="WP_217668674.1">
    <property type="nucleotide sequence ID" value="NZ_JAHRID010000003.1"/>
</dbReference>
<dbReference type="NCBIfam" id="NF038116">
    <property type="entry name" value="Sden1266_dom"/>
    <property type="match status" value="1"/>
</dbReference>
<comment type="caution">
    <text evidence="3">The sequence shown here is derived from an EMBL/GenBank/DDBJ whole genome shotgun (WGS) entry which is preliminary data.</text>
</comment>
<name>A0ABS6MJP6_9GAMM</name>
<feature type="signal peptide" evidence="2">
    <location>
        <begin position="1"/>
        <end position="21"/>
    </location>
</feature>
<evidence type="ECO:0000313" key="3">
    <source>
        <dbReference type="EMBL" id="MBV2129042.1"/>
    </source>
</evidence>
<sequence length="215" mass="24422">MKTLLKTTAGLLLLLPLFSTADNISSDSISTEVHGQQQNRMQTIKVQNSAVNQSYQSATWFHSIDISLARDDNYNGYFHQLYVEFDADTDYSYQQIFAELSLTPDYGYERVYYTSSVFELFGDNSNDWLGIETDLQHQYPTNFYLLTIRLYDASTGYLLAEASGYDLSALDALTLEDFQRDQIQTSSSVEVSAGSIGMLALMALCLLFLRRQEQH</sequence>
<keyword evidence="1" id="KW-1133">Transmembrane helix</keyword>
<keyword evidence="2" id="KW-0732">Signal</keyword>
<proteinExistence type="predicted"/>
<dbReference type="InterPro" id="IPR020008">
    <property type="entry name" value="GlyGly_CTERM"/>
</dbReference>